<dbReference type="PANTHER" id="PTHR34997:SF1">
    <property type="entry name" value="PEPTIDOGLYCAN-BINDING LYSIN DOMAIN"/>
    <property type="match status" value="1"/>
</dbReference>
<reference evidence="5 6" key="1">
    <citation type="submission" date="2019-04" db="EMBL/GenBank/DDBJ databases">
        <title>Friends and foes A comparative genomics study of 23 Aspergillus species from section Flavi.</title>
        <authorList>
            <consortium name="DOE Joint Genome Institute"/>
            <person name="Kjaerbolling I."/>
            <person name="Vesth T."/>
            <person name="Frisvad J.C."/>
            <person name="Nybo J.L."/>
            <person name="Theobald S."/>
            <person name="Kildgaard S."/>
            <person name="Isbrandt T."/>
            <person name="Kuo A."/>
            <person name="Sato A."/>
            <person name="Lyhne E.K."/>
            <person name="Kogle M.E."/>
            <person name="Wiebenga A."/>
            <person name="Kun R.S."/>
            <person name="Lubbers R.J."/>
            <person name="Makela M.R."/>
            <person name="Barry K."/>
            <person name="Chovatia M."/>
            <person name="Clum A."/>
            <person name="Daum C."/>
            <person name="Haridas S."/>
            <person name="He G."/>
            <person name="LaButti K."/>
            <person name="Lipzen A."/>
            <person name="Mondo S."/>
            <person name="Riley R."/>
            <person name="Salamov A."/>
            <person name="Simmons B.A."/>
            <person name="Magnuson J.K."/>
            <person name="Henrissat B."/>
            <person name="Mortensen U.H."/>
            <person name="Larsen T.O."/>
            <person name="Devries R.P."/>
            <person name="Grigoriev I.V."/>
            <person name="Machida M."/>
            <person name="Baker S.E."/>
            <person name="Andersen M.R."/>
        </authorList>
    </citation>
    <scope>NUCLEOTIDE SEQUENCE [LARGE SCALE GENOMIC DNA]</scope>
    <source>
        <strain evidence="5 6">IBT 18842</strain>
    </source>
</reference>
<dbReference type="OrthoDB" id="5985073at2759"/>
<dbReference type="InterPro" id="IPR052210">
    <property type="entry name" value="LysM1-like"/>
</dbReference>
<feature type="domain" description="LysM" evidence="4">
    <location>
        <begin position="250"/>
        <end position="299"/>
    </location>
</feature>
<name>A0A5N6TW95_ASPAV</name>
<feature type="domain" description="LysM" evidence="4">
    <location>
        <begin position="342"/>
        <end position="388"/>
    </location>
</feature>
<dbReference type="Gene3D" id="3.10.350.10">
    <property type="entry name" value="LysM domain"/>
    <property type="match status" value="4"/>
</dbReference>
<keyword evidence="6" id="KW-1185">Reference proteome</keyword>
<dbReference type="Pfam" id="PF01476">
    <property type="entry name" value="LysM"/>
    <property type="match status" value="2"/>
</dbReference>
<keyword evidence="1" id="KW-0147">Chitin-binding</keyword>
<keyword evidence="2" id="KW-0843">Virulence</keyword>
<gene>
    <name evidence="5" type="ORF">BDV25DRAFT_172050</name>
</gene>
<feature type="signal peptide" evidence="3">
    <location>
        <begin position="1"/>
        <end position="18"/>
    </location>
</feature>
<dbReference type="InterPro" id="IPR036779">
    <property type="entry name" value="LysM_dom_sf"/>
</dbReference>
<evidence type="ECO:0000259" key="4">
    <source>
        <dbReference type="PROSITE" id="PS51782"/>
    </source>
</evidence>
<sequence length="669" mass="70476">MRGLWAALPALLFHSVRGQQPAGIQTFVDYPGLGDECKAALATNVTCPPFLAIVSQDNAILGEDEVGELCVDDCHSSLKSAREAIQAACTESTDVIVYNDVAYPAGSYCDPLFRSWANNSALPNATAACSDCWLGVLEAQLNHPLGYDEDMEENFSSLTSSCSATGYSVTSPTAYALNATATASSVVATATSTSSCDEVYKVEASDDCNSVAKSLSVSTYNLLQTNQLDLYCQTFAGQVGQTLCVPPKCTTHTWTARDTCNSVVGSLANVTLPQFLAWNPNFNSLCLNSPFFIGYEVCISPPGGYLSNGSGDDSGPTATATSTGVATIPTNAVDGSTRNCSQWYTVVKGDECGRVSMAHSISLADFYFLNPEIDEDCSNLQLGEAYCVKPVGSITSYPNYTVTGVLPITVTPANFSSVNTAIPTTTNDPGYEYVGPTLNPTAPGTIPDCYLYENPSYYTTLCRDLGRDNDVTVEDLSEWNPSLTNNAANCTVSSSYSYCVQKYENSTSSSYGVTVAELLAWNTWLSGDCDTALVANLNTTSTRAVCIGVGSKSATTIPASTGSGTATRTTASMGPIQTGVVSGCQRFHTVVDGDDCPSIESKYGISQAQFYQWNPSIGSTCGNLWLGYAYCVKGPSSTTTSASADWNPAIGSNCETLVIGDSVCVGVSS</sequence>
<evidence type="ECO:0000256" key="3">
    <source>
        <dbReference type="SAM" id="SignalP"/>
    </source>
</evidence>
<evidence type="ECO:0000256" key="1">
    <source>
        <dbReference type="ARBA" id="ARBA00022669"/>
    </source>
</evidence>
<dbReference type="GO" id="GO:0008061">
    <property type="term" value="F:chitin binding"/>
    <property type="evidence" value="ECO:0007669"/>
    <property type="project" value="UniProtKB-KW"/>
</dbReference>
<dbReference type="AlphaFoldDB" id="A0A5N6TW95"/>
<proteinExistence type="predicted"/>
<evidence type="ECO:0000313" key="6">
    <source>
        <dbReference type="Proteomes" id="UP000325780"/>
    </source>
</evidence>
<evidence type="ECO:0000256" key="2">
    <source>
        <dbReference type="ARBA" id="ARBA00023026"/>
    </source>
</evidence>
<evidence type="ECO:0000313" key="5">
    <source>
        <dbReference type="EMBL" id="KAE8150567.1"/>
    </source>
</evidence>
<dbReference type="SMART" id="SM00257">
    <property type="entry name" value="LysM"/>
    <property type="match status" value="3"/>
</dbReference>
<dbReference type="CDD" id="cd00118">
    <property type="entry name" value="LysM"/>
    <property type="match status" value="2"/>
</dbReference>
<dbReference type="PROSITE" id="PS51782">
    <property type="entry name" value="LYSM"/>
    <property type="match status" value="4"/>
</dbReference>
<dbReference type="EMBL" id="ML742091">
    <property type="protein sequence ID" value="KAE8150567.1"/>
    <property type="molecule type" value="Genomic_DNA"/>
</dbReference>
<keyword evidence="3" id="KW-0732">Signal</keyword>
<feature type="domain" description="LysM" evidence="4">
    <location>
        <begin position="198"/>
        <end position="245"/>
    </location>
</feature>
<protein>
    <recommendedName>
        <fullName evidence="4">LysM domain-containing protein</fullName>
    </recommendedName>
</protein>
<dbReference type="Proteomes" id="UP000325780">
    <property type="component" value="Unassembled WGS sequence"/>
</dbReference>
<feature type="chain" id="PRO_5024806847" description="LysM domain-containing protein" evidence="3">
    <location>
        <begin position="19"/>
        <end position="669"/>
    </location>
</feature>
<feature type="domain" description="LysM" evidence="4">
    <location>
        <begin position="586"/>
        <end position="632"/>
    </location>
</feature>
<dbReference type="InterPro" id="IPR018392">
    <property type="entry name" value="LysM"/>
</dbReference>
<dbReference type="PANTHER" id="PTHR34997">
    <property type="entry name" value="AM15"/>
    <property type="match status" value="1"/>
</dbReference>
<organism evidence="5 6">
    <name type="scientific">Aspergillus avenaceus</name>
    <dbReference type="NCBI Taxonomy" id="36643"/>
    <lineage>
        <taxon>Eukaryota</taxon>
        <taxon>Fungi</taxon>
        <taxon>Dikarya</taxon>
        <taxon>Ascomycota</taxon>
        <taxon>Pezizomycotina</taxon>
        <taxon>Eurotiomycetes</taxon>
        <taxon>Eurotiomycetidae</taxon>
        <taxon>Eurotiales</taxon>
        <taxon>Aspergillaceae</taxon>
        <taxon>Aspergillus</taxon>
        <taxon>Aspergillus subgen. Circumdati</taxon>
    </lineage>
</organism>
<dbReference type="SUPFAM" id="SSF54106">
    <property type="entry name" value="LysM domain"/>
    <property type="match status" value="2"/>
</dbReference>
<accession>A0A5N6TW95</accession>